<keyword evidence="2" id="KW-1185">Reference proteome</keyword>
<protein>
    <submittedName>
        <fullName evidence="1">Uncharacterized protein</fullName>
    </submittedName>
</protein>
<proteinExistence type="predicted"/>
<dbReference type="KEGG" id="sbae:DSM104329_02117"/>
<evidence type="ECO:0000313" key="2">
    <source>
        <dbReference type="Proteomes" id="UP001162834"/>
    </source>
</evidence>
<dbReference type="Gene3D" id="3.40.50.150">
    <property type="entry name" value="Vaccinia Virus protein VP39"/>
    <property type="match status" value="1"/>
</dbReference>
<dbReference type="AlphaFoldDB" id="A0A9E6XXS8"/>
<dbReference type="SUPFAM" id="SSF53335">
    <property type="entry name" value="S-adenosyl-L-methionine-dependent methyltransferases"/>
    <property type="match status" value="1"/>
</dbReference>
<organism evidence="1 2">
    <name type="scientific">Capillimicrobium parvum</name>
    <dbReference type="NCBI Taxonomy" id="2884022"/>
    <lineage>
        <taxon>Bacteria</taxon>
        <taxon>Bacillati</taxon>
        <taxon>Actinomycetota</taxon>
        <taxon>Thermoleophilia</taxon>
        <taxon>Solirubrobacterales</taxon>
        <taxon>Capillimicrobiaceae</taxon>
        <taxon>Capillimicrobium</taxon>
    </lineage>
</organism>
<dbReference type="RefSeq" id="WP_259315405.1">
    <property type="nucleotide sequence ID" value="NZ_CP087164.1"/>
</dbReference>
<gene>
    <name evidence="1" type="ORF">DSM104329_02117</name>
</gene>
<reference evidence="1" key="1">
    <citation type="journal article" date="2022" name="Int. J. Syst. Evol. Microbiol.">
        <title>Pseudomonas aegrilactucae sp. nov. and Pseudomonas morbosilactucae sp. nov., pathogens causing bacterial rot of lettuce in Japan.</title>
        <authorList>
            <person name="Sawada H."/>
            <person name="Fujikawa T."/>
            <person name="Satou M."/>
        </authorList>
    </citation>
    <scope>NUCLEOTIDE SEQUENCE</scope>
    <source>
        <strain evidence="1">0166_1</strain>
    </source>
</reference>
<sequence length="205" mass="23187">MLEKINTPGFETLSRADPKVCDHVAGLLADGNPRPVVAEIGLGIGATTEELARIMANRGELHLYDFEEKVAEIIGDLEGLGYRNAVGFGNTRRHWDSYNWSLMKQVQSHDTPIYDYIYLDGAHTFLHDGLAFVLCDRLLKPGGCINFDDYFWSIAGSKWMADTRDAFLTDEQINAQQVKLVIDTLVRPDPRYEEIVAHEVFRKRA</sequence>
<name>A0A9E6XXS8_9ACTN</name>
<dbReference type="EMBL" id="CP087164">
    <property type="protein sequence ID" value="UGS35722.1"/>
    <property type="molecule type" value="Genomic_DNA"/>
</dbReference>
<dbReference type="InterPro" id="IPR029063">
    <property type="entry name" value="SAM-dependent_MTases_sf"/>
</dbReference>
<evidence type="ECO:0000313" key="1">
    <source>
        <dbReference type="EMBL" id="UGS35722.1"/>
    </source>
</evidence>
<accession>A0A9E6XXS8</accession>
<dbReference type="Proteomes" id="UP001162834">
    <property type="component" value="Chromosome"/>
</dbReference>